<accession>S5TU01</accession>
<sequence>MYEMRTLMADVLTPPLLDMSTNASPIFTLFDTEVVDEITADHLLRLASGVLGAVRVRGFGTAEQCAQIMSTLDDHPMGGYDEAVVYPPVAKLGPAAYDFYGAHELNADYWQQAAWAAKIRSTLLGGTDPLDHATSRLRKAWNGPTVPATSGGRPLFAGMIRETTTGMKMHFDEIERELPGALDPRPVCQLAFNWYVSMPESGGDTVVYRRRWMPSDEAHRDGYGWAESMVDGVPFATARPETGDVIIFDPRNYHVVRPNSGDGRRVSLSFFLGVTGRGELVYWS</sequence>
<dbReference type="AlphaFoldDB" id="S5TU01"/>
<evidence type="ECO:0000313" key="1">
    <source>
        <dbReference type="EMBL" id="AGS49416.1"/>
    </source>
</evidence>
<dbReference type="SUPFAM" id="SSF51197">
    <property type="entry name" value="Clavaminate synthase-like"/>
    <property type="match status" value="1"/>
</dbReference>
<dbReference type="Pfam" id="PF22814">
    <property type="entry name" value="WelO5"/>
    <property type="match status" value="1"/>
</dbReference>
<name>S5TU01_9BACT</name>
<dbReference type="InterPro" id="IPR055091">
    <property type="entry name" value="WelO5-like"/>
</dbReference>
<organism evidence="1">
    <name type="scientific">uncultured bacterium esnapd4</name>
    <dbReference type="NCBI Taxonomy" id="1366610"/>
    <lineage>
        <taxon>Bacteria</taxon>
        <taxon>environmental samples</taxon>
    </lineage>
</organism>
<protein>
    <submittedName>
        <fullName evidence="1">Prolyl 4-hydroxylase, alpha subunit</fullName>
    </submittedName>
</protein>
<dbReference type="Gene3D" id="2.60.120.620">
    <property type="entry name" value="q2cbj1_9rhob like domain"/>
    <property type="match status" value="1"/>
</dbReference>
<dbReference type="EMBL" id="KF264542">
    <property type="protein sequence ID" value="AGS49416.1"/>
    <property type="molecule type" value="Genomic_DNA"/>
</dbReference>
<proteinExistence type="predicted"/>
<reference evidence="1" key="1">
    <citation type="journal article" date="2013" name="Proc. Natl. Acad. Sci. U.S.A.">
        <title>Mapping gene clusters within arrayed metagenomic libraries to expand the structural diversity of biomedically relevant natural products.</title>
        <authorList>
            <person name="Owen J.G."/>
            <person name="Reddy B.V."/>
            <person name="Ternei M.A."/>
            <person name="Charlop-Powers Z."/>
            <person name="Calle P.Y."/>
            <person name="Kim J.H."/>
            <person name="Brady S.F."/>
        </authorList>
    </citation>
    <scope>NUCLEOTIDE SEQUENCE</scope>
</reference>